<reference evidence="1 2" key="1">
    <citation type="submission" date="2024-06" db="EMBL/GenBank/DDBJ databases">
        <title>Thioclava kandeliae sp. nov. from a rhizosphere soil sample of Kandelia candel in a mangrove.</title>
        <authorList>
            <person name="Mu T."/>
        </authorList>
    </citation>
    <scope>NUCLEOTIDE SEQUENCE [LARGE SCALE GENOMIC DNA]</scope>
    <source>
        <strain evidence="1 2">CPCC 100088</strain>
    </source>
</reference>
<dbReference type="Gene3D" id="1.10.10.10">
    <property type="entry name" value="Winged helix-like DNA-binding domain superfamily/Winged helix DNA-binding domain"/>
    <property type="match status" value="1"/>
</dbReference>
<sequence length="391" mass="42180">MDGGEFSSQRLGVNHTGVRAHNERLVLSLIHRDGALPGAEIAKRIDLSAQTISTILRRLETDGFLLRGKPQRGRVGKPSLPMGINPDGAISFGLKIGRRTSDLVMMALDGQVLAQSQCTYERPTPQLILDYLKEGIASLSGELRPEQVGRLCGIGITAPLDLWRATESCDIAGRHFPEWLGCDLVERVAEFSKLPVSLINDGTAACCAEQYYGRGREVSDFANVFLGSYLTGGISLNGAVVEGNRHNAGMLGALRVMSIEGQRTTLADEASIFLLEAAIRDAGMDAAGMWRMPQDWTPYQSLLEPWLDRSARAIAQAAREACAVVDFQALVIDGAFPEPVRAQLVAKVRETLAALEMNGILPPDVLEAKTGHNARAIGAAAAPIFSLYFLS</sequence>
<evidence type="ECO:0000313" key="2">
    <source>
        <dbReference type="Proteomes" id="UP001438953"/>
    </source>
</evidence>
<proteinExistence type="predicted"/>
<gene>
    <name evidence="1" type="ORF">VSX56_00805</name>
</gene>
<dbReference type="InterPro" id="IPR043129">
    <property type="entry name" value="ATPase_NBD"/>
</dbReference>
<dbReference type="Pfam" id="PF13412">
    <property type="entry name" value="HTH_24"/>
    <property type="match status" value="1"/>
</dbReference>
<dbReference type="SUPFAM" id="SSF53067">
    <property type="entry name" value="Actin-like ATPase domain"/>
    <property type="match status" value="1"/>
</dbReference>
<dbReference type="RefSeq" id="WP_350934151.1">
    <property type="nucleotide sequence ID" value="NZ_JAYWLC010000001.1"/>
</dbReference>
<dbReference type="SUPFAM" id="SSF46785">
    <property type="entry name" value="Winged helix' DNA-binding domain"/>
    <property type="match status" value="1"/>
</dbReference>
<dbReference type="Gene3D" id="3.30.420.40">
    <property type="match status" value="2"/>
</dbReference>
<name>A0ABV1SBM6_9RHOB</name>
<dbReference type="InterPro" id="IPR036390">
    <property type="entry name" value="WH_DNA-bd_sf"/>
</dbReference>
<dbReference type="InterPro" id="IPR036388">
    <property type="entry name" value="WH-like_DNA-bd_sf"/>
</dbReference>
<protein>
    <submittedName>
        <fullName evidence="1">ROK family transcriptional regulator</fullName>
    </submittedName>
</protein>
<accession>A0ABV1SBM6</accession>
<dbReference type="Pfam" id="PF00480">
    <property type="entry name" value="ROK"/>
    <property type="match status" value="1"/>
</dbReference>
<dbReference type="InterPro" id="IPR000600">
    <property type="entry name" value="ROK"/>
</dbReference>
<dbReference type="Proteomes" id="UP001438953">
    <property type="component" value="Unassembled WGS sequence"/>
</dbReference>
<dbReference type="PANTHER" id="PTHR18964">
    <property type="entry name" value="ROK (REPRESSOR, ORF, KINASE) FAMILY"/>
    <property type="match status" value="1"/>
</dbReference>
<dbReference type="PANTHER" id="PTHR18964:SF169">
    <property type="entry name" value="N-ACETYLMANNOSAMINE KINASE"/>
    <property type="match status" value="1"/>
</dbReference>
<comment type="caution">
    <text evidence="1">The sequence shown here is derived from an EMBL/GenBank/DDBJ whole genome shotgun (WGS) entry which is preliminary data.</text>
</comment>
<dbReference type="EMBL" id="JAYWLC010000001">
    <property type="protein sequence ID" value="MER5170299.1"/>
    <property type="molecule type" value="Genomic_DNA"/>
</dbReference>
<keyword evidence="2" id="KW-1185">Reference proteome</keyword>
<organism evidence="1 2">
    <name type="scientific">Thioclava kandeliae</name>
    <dbReference type="NCBI Taxonomy" id="3070818"/>
    <lineage>
        <taxon>Bacteria</taxon>
        <taxon>Pseudomonadati</taxon>
        <taxon>Pseudomonadota</taxon>
        <taxon>Alphaproteobacteria</taxon>
        <taxon>Rhodobacterales</taxon>
        <taxon>Paracoccaceae</taxon>
        <taxon>Thioclava</taxon>
    </lineage>
</organism>
<evidence type="ECO:0000313" key="1">
    <source>
        <dbReference type="EMBL" id="MER5170299.1"/>
    </source>
</evidence>